<dbReference type="EnsemblMetazoa" id="tetur29g00520.1">
    <property type="protein sequence ID" value="tetur29g00520.1"/>
    <property type="gene ID" value="tetur29g00520"/>
</dbReference>
<accession>T1KZY4</accession>
<reference evidence="2" key="1">
    <citation type="submission" date="2011-08" db="EMBL/GenBank/DDBJ databases">
        <authorList>
            <person name="Rombauts S."/>
        </authorList>
    </citation>
    <scope>NUCLEOTIDE SEQUENCE</scope>
    <source>
        <strain evidence="2">London</strain>
    </source>
</reference>
<sequence>MLSFPFEPFLHLPVIKLAIKTRNYQLNSKLWFVLNKFPQHDKYRPNIKVVSRFFKQHGFSRS</sequence>
<dbReference type="Proteomes" id="UP000015104">
    <property type="component" value="Unassembled WGS sequence"/>
</dbReference>
<dbReference type="HOGENOM" id="CLU_2906974_0_0_1"/>
<evidence type="ECO:0000313" key="1">
    <source>
        <dbReference type="EnsemblMetazoa" id="tetur29g00520.1"/>
    </source>
</evidence>
<keyword evidence="2" id="KW-1185">Reference proteome</keyword>
<reference evidence="1" key="2">
    <citation type="submission" date="2015-06" db="UniProtKB">
        <authorList>
            <consortium name="EnsemblMetazoa"/>
        </authorList>
    </citation>
    <scope>IDENTIFICATION</scope>
</reference>
<organism evidence="1 2">
    <name type="scientific">Tetranychus urticae</name>
    <name type="common">Two-spotted spider mite</name>
    <dbReference type="NCBI Taxonomy" id="32264"/>
    <lineage>
        <taxon>Eukaryota</taxon>
        <taxon>Metazoa</taxon>
        <taxon>Ecdysozoa</taxon>
        <taxon>Arthropoda</taxon>
        <taxon>Chelicerata</taxon>
        <taxon>Arachnida</taxon>
        <taxon>Acari</taxon>
        <taxon>Acariformes</taxon>
        <taxon>Trombidiformes</taxon>
        <taxon>Prostigmata</taxon>
        <taxon>Eleutherengona</taxon>
        <taxon>Raphignathae</taxon>
        <taxon>Tetranychoidea</taxon>
        <taxon>Tetranychidae</taxon>
        <taxon>Tetranychus</taxon>
    </lineage>
</organism>
<proteinExistence type="predicted"/>
<protein>
    <submittedName>
        <fullName evidence="1">Uncharacterized protein</fullName>
    </submittedName>
</protein>
<dbReference type="AlphaFoldDB" id="T1KZY4"/>
<dbReference type="EMBL" id="CAEY01000758">
    <property type="status" value="NOT_ANNOTATED_CDS"/>
    <property type="molecule type" value="Genomic_DNA"/>
</dbReference>
<name>T1KZY4_TETUR</name>
<evidence type="ECO:0000313" key="2">
    <source>
        <dbReference type="Proteomes" id="UP000015104"/>
    </source>
</evidence>